<evidence type="ECO:0000259" key="5">
    <source>
        <dbReference type="Pfam" id="PF00370"/>
    </source>
</evidence>
<accession>A0A4R5WR32</accession>
<sequence length="425" mass="44819">MASRSSLLVDLGATYVKVAVLRPDEGIVGESNSPFPAFTSLDGAYRTVDPAEVLAAVEAAIASVLPLAGSPARILLSGQMHGWTLTDENNAPKLPLATFQDNRAVLARNGIRYLDELRNTQPPEVWQAAGNELRSGLPVAGIYATDLTSIDGPLRVHSLLSWVAAALTDEPDFVQHITDAAASGMFDLEAGTWSEPITGVFGGARLLLPRVASTPEMVGIHRPSGAAVFTPVGDQQAALLGAEIGEGSTAFNISTGGQVARLAYEHARYRCQTRPYFDGMLLHTRTHLPAGRALTHGVALLSRGQVDDEAWQWAARAASAPARNSLPHSDPAFHSVTGGGWSGITDAHNPEDLLRALVAAMASTYVDGAADVGFRPDDELLFCGGVAQRFAPLRSAIQSRLGRPAKVAPEGDMALRGLAVLAGRM</sequence>
<keyword evidence="2" id="KW-0859">Xylose metabolism</keyword>
<dbReference type="Proteomes" id="UP001229081">
    <property type="component" value="Unassembled WGS sequence"/>
</dbReference>
<gene>
    <name evidence="6" type="ORF">QXL92_11440</name>
</gene>
<feature type="domain" description="Carbohydrate kinase FGGY N-terminal" evidence="5">
    <location>
        <begin position="7"/>
        <end position="241"/>
    </location>
</feature>
<dbReference type="GO" id="GO:0042732">
    <property type="term" value="P:D-xylose metabolic process"/>
    <property type="evidence" value="ECO:0007669"/>
    <property type="project" value="UniProtKB-KW"/>
</dbReference>
<keyword evidence="2" id="KW-0119">Carbohydrate metabolism</keyword>
<dbReference type="InterPro" id="IPR043129">
    <property type="entry name" value="ATPase_NBD"/>
</dbReference>
<dbReference type="Pfam" id="PF00370">
    <property type="entry name" value="FGGY_N"/>
    <property type="match status" value="1"/>
</dbReference>
<dbReference type="SUPFAM" id="SSF53067">
    <property type="entry name" value="Actin-like ATPase domain"/>
    <property type="match status" value="2"/>
</dbReference>
<evidence type="ECO:0000256" key="3">
    <source>
        <dbReference type="ARBA" id="ARBA00022679"/>
    </source>
</evidence>
<proteinExistence type="inferred from homology"/>
<reference evidence="6" key="1">
    <citation type="submission" date="2023-06" db="EMBL/GenBank/DDBJ databases">
        <title>Identification of two novel mycobacterium reveal diversities and complexities of Mycobacterium gordonae clade.</title>
        <authorList>
            <person name="Matsumoto Y."/>
            <person name="Nakamura S."/>
            <person name="Motooka D."/>
            <person name="Fukushima K."/>
        </authorList>
    </citation>
    <scope>NUCLEOTIDE SEQUENCE</scope>
    <source>
        <strain evidence="6">TY812</strain>
    </source>
</reference>
<evidence type="ECO:0000313" key="7">
    <source>
        <dbReference type="Proteomes" id="UP001229081"/>
    </source>
</evidence>
<dbReference type="GO" id="GO:0016301">
    <property type="term" value="F:kinase activity"/>
    <property type="evidence" value="ECO:0007669"/>
    <property type="project" value="UniProtKB-KW"/>
</dbReference>
<dbReference type="RefSeq" id="WP_133436869.1">
    <property type="nucleotide sequence ID" value="NZ_JAUFSA010000001.1"/>
</dbReference>
<dbReference type="InterPro" id="IPR018484">
    <property type="entry name" value="FGGY_N"/>
</dbReference>
<name>A0A4R5WR32_9MYCO</name>
<dbReference type="InterPro" id="IPR050406">
    <property type="entry name" value="FGGY_Carb_Kinase"/>
</dbReference>
<evidence type="ECO:0000256" key="1">
    <source>
        <dbReference type="ARBA" id="ARBA00009156"/>
    </source>
</evidence>
<dbReference type="Gene3D" id="3.30.420.40">
    <property type="match status" value="2"/>
</dbReference>
<dbReference type="AlphaFoldDB" id="A0A4R5WR32"/>
<organism evidence="6 7">
    <name type="scientific">Mycobacterium paragordonae</name>
    <dbReference type="NCBI Taxonomy" id="1389713"/>
    <lineage>
        <taxon>Bacteria</taxon>
        <taxon>Bacillati</taxon>
        <taxon>Actinomycetota</taxon>
        <taxon>Actinomycetes</taxon>
        <taxon>Mycobacteriales</taxon>
        <taxon>Mycobacteriaceae</taxon>
        <taxon>Mycobacterium</taxon>
    </lineage>
</organism>
<keyword evidence="3" id="KW-0808">Transferase</keyword>
<keyword evidence="4 6" id="KW-0418">Kinase</keyword>
<evidence type="ECO:0000256" key="2">
    <source>
        <dbReference type="ARBA" id="ARBA00022629"/>
    </source>
</evidence>
<protein>
    <submittedName>
        <fullName evidence="6">FGGY family carbohydrate kinase</fullName>
    </submittedName>
</protein>
<evidence type="ECO:0000256" key="4">
    <source>
        <dbReference type="ARBA" id="ARBA00022777"/>
    </source>
</evidence>
<dbReference type="PANTHER" id="PTHR43095:SF5">
    <property type="entry name" value="XYLULOSE KINASE"/>
    <property type="match status" value="1"/>
</dbReference>
<dbReference type="PANTHER" id="PTHR43095">
    <property type="entry name" value="SUGAR KINASE"/>
    <property type="match status" value="1"/>
</dbReference>
<comment type="caution">
    <text evidence="6">The sequence shown here is derived from an EMBL/GenBank/DDBJ whole genome shotgun (WGS) entry which is preliminary data.</text>
</comment>
<dbReference type="EMBL" id="JAUFSA010000001">
    <property type="protein sequence ID" value="MDP7735355.1"/>
    <property type="molecule type" value="Genomic_DNA"/>
</dbReference>
<evidence type="ECO:0000313" key="6">
    <source>
        <dbReference type="EMBL" id="MDP7735355.1"/>
    </source>
</evidence>
<comment type="similarity">
    <text evidence="1">Belongs to the FGGY kinase family.</text>
</comment>